<feature type="binding site" evidence="10">
    <location>
        <position position="173"/>
    </location>
    <ligand>
        <name>Mn(2+)</name>
        <dbReference type="ChEBI" id="CHEBI:29035"/>
    </ligand>
</feature>
<name>A0A839EQY6_9HYPH</name>
<evidence type="ECO:0000256" key="11">
    <source>
        <dbReference type="PIRSR" id="PIRSR601088-4"/>
    </source>
</evidence>
<keyword evidence="7" id="KW-0119">Carbohydrate metabolism</keyword>
<dbReference type="PROSITE" id="PS01324">
    <property type="entry name" value="GLYCOSYL_HYDROL_F4"/>
    <property type="match status" value="1"/>
</dbReference>
<dbReference type="AlphaFoldDB" id="A0A839EQY6"/>
<feature type="domain" description="Glycosyl hydrolase family 4 C-terminal" evidence="13">
    <location>
        <begin position="199"/>
        <end position="420"/>
    </location>
</feature>
<evidence type="ECO:0000259" key="13">
    <source>
        <dbReference type="Pfam" id="PF11975"/>
    </source>
</evidence>
<keyword evidence="5 12" id="KW-0520">NAD</keyword>
<accession>A0A839EQY6</accession>
<gene>
    <name evidence="14" type="ORF">FHW16_002585</name>
</gene>
<feature type="binding site" evidence="10">
    <location>
        <position position="203"/>
    </location>
    <ligand>
        <name>Mn(2+)</name>
        <dbReference type="ChEBI" id="CHEBI:29035"/>
    </ligand>
</feature>
<dbReference type="InterPro" id="IPR022616">
    <property type="entry name" value="Glyco_hydro_4_C"/>
</dbReference>
<comment type="cofactor">
    <cofactor evidence="12">
        <name>NAD(+)</name>
        <dbReference type="ChEBI" id="CHEBI:57540"/>
    </cofactor>
    <text evidence="12">Binds 1 NAD(+) per subunit.</text>
</comment>
<dbReference type="GO" id="GO:0005975">
    <property type="term" value="P:carbohydrate metabolic process"/>
    <property type="evidence" value="ECO:0007669"/>
    <property type="project" value="InterPro"/>
</dbReference>
<dbReference type="GO" id="GO:0046872">
    <property type="term" value="F:metal ion binding"/>
    <property type="evidence" value="ECO:0007669"/>
    <property type="project" value="UniProtKB-KW"/>
</dbReference>
<dbReference type="InterPro" id="IPR019802">
    <property type="entry name" value="GlycHydrolase_4_CS"/>
</dbReference>
<keyword evidence="8 12" id="KW-0326">Glycosidase</keyword>
<organism evidence="14 15">
    <name type="scientific">Phyllobacterium myrsinacearum</name>
    <dbReference type="NCBI Taxonomy" id="28101"/>
    <lineage>
        <taxon>Bacteria</taxon>
        <taxon>Pseudomonadati</taxon>
        <taxon>Pseudomonadota</taxon>
        <taxon>Alphaproteobacteria</taxon>
        <taxon>Hyphomicrobiales</taxon>
        <taxon>Phyllobacteriaceae</taxon>
        <taxon>Phyllobacterium</taxon>
    </lineage>
</organism>
<evidence type="ECO:0000256" key="1">
    <source>
        <dbReference type="ARBA" id="ARBA00001936"/>
    </source>
</evidence>
<keyword evidence="10" id="KW-0533">Nickel</keyword>
<protein>
    <submittedName>
        <fullName evidence="14">Alpha-galactosidase</fullName>
        <ecNumber evidence="14">3.2.1.22</ecNumber>
    </submittedName>
</protein>
<dbReference type="Proteomes" id="UP000549052">
    <property type="component" value="Unassembled WGS sequence"/>
</dbReference>
<comment type="caution">
    <text evidence="14">The sequence shown here is derived from an EMBL/GenBank/DDBJ whole genome shotgun (WGS) entry which is preliminary data.</text>
</comment>
<keyword evidence="3 10" id="KW-0479">Metal-binding</keyword>
<evidence type="ECO:0000256" key="10">
    <source>
        <dbReference type="PIRSR" id="PIRSR601088-3"/>
    </source>
</evidence>
<keyword evidence="6 10" id="KW-0464">Manganese</keyword>
<dbReference type="InterPro" id="IPR053715">
    <property type="entry name" value="GH4_Enzyme_sf"/>
</dbReference>
<dbReference type="NCBIfam" id="NF011657">
    <property type="entry name" value="PRK15076.1"/>
    <property type="match status" value="1"/>
</dbReference>
<evidence type="ECO:0000256" key="4">
    <source>
        <dbReference type="ARBA" id="ARBA00022801"/>
    </source>
</evidence>
<keyword evidence="15" id="KW-1185">Reference proteome</keyword>
<feature type="binding site" evidence="9">
    <location>
        <position position="151"/>
    </location>
    <ligand>
        <name>substrate</name>
    </ligand>
</feature>
<comment type="similarity">
    <text evidence="2 12">Belongs to the glycosyl hydrolase 4 family.</text>
</comment>
<evidence type="ECO:0000256" key="6">
    <source>
        <dbReference type="ARBA" id="ARBA00023211"/>
    </source>
</evidence>
<dbReference type="Pfam" id="PF11975">
    <property type="entry name" value="Glyco_hydro_4C"/>
    <property type="match status" value="1"/>
</dbReference>
<evidence type="ECO:0000256" key="5">
    <source>
        <dbReference type="ARBA" id="ARBA00023027"/>
    </source>
</evidence>
<feature type="site" description="Increases basicity of active site Tyr" evidence="11">
    <location>
        <position position="113"/>
    </location>
</feature>
<evidence type="ECO:0000256" key="9">
    <source>
        <dbReference type="PIRSR" id="PIRSR601088-2"/>
    </source>
</evidence>
<dbReference type="GO" id="GO:0016616">
    <property type="term" value="F:oxidoreductase activity, acting on the CH-OH group of donors, NAD or NADP as acceptor"/>
    <property type="evidence" value="ECO:0007669"/>
    <property type="project" value="InterPro"/>
</dbReference>
<evidence type="ECO:0000313" key="14">
    <source>
        <dbReference type="EMBL" id="MBA8878867.1"/>
    </source>
</evidence>
<evidence type="ECO:0000256" key="2">
    <source>
        <dbReference type="ARBA" id="ARBA00010141"/>
    </source>
</evidence>
<evidence type="ECO:0000256" key="12">
    <source>
        <dbReference type="RuleBase" id="RU361152"/>
    </source>
</evidence>
<dbReference type="CDD" id="cd05297">
    <property type="entry name" value="GH4_alpha_glucosidase_galactosidase"/>
    <property type="match status" value="1"/>
</dbReference>
<dbReference type="PANTHER" id="PTHR32092:SF6">
    <property type="entry name" value="ALPHA-GALACTOSIDASE"/>
    <property type="match status" value="1"/>
</dbReference>
<proteinExistence type="inferred from homology"/>
<dbReference type="InterPro" id="IPR015955">
    <property type="entry name" value="Lactate_DH/Glyco_Ohase_4_C"/>
</dbReference>
<dbReference type="RefSeq" id="WP_182549558.1">
    <property type="nucleotide sequence ID" value="NZ_JACGXN010000003.1"/>
</dbReference>
<comment type="cofactor">
    <cofactor evidence="1">
        <name>Mn(2+)</name>
        <dbReference type="ChEBI" id="CHEBI:29035"/>
    </cofactor>
</comment>
<evidence type="ECO:0000256" key="7">
    <source>
        <dbReference type="ARBA" id="ARBA00023277"/>
    </source>
</evidence>
<evidence type="ECO:0000256" key="3">
    <source>
        <dbReference type="ARBA" id="ARBA00022723"/>
    </source>
</evidence>
<dbReference type="SUPFAM" id="SSF56327">
    <property type="entry name" value="LDH C-terminal domain-like"/>
    <property type="match status" value="1"/>
</dbReference>
<keyword evidence="4 12" id="KW-0378">Hydrolase</keyword>
<evidence type="ECO:0000256" key="8">
    <source>
        <dbReference type="ARBA" id="ARBA00023295"/>
    </source>
</evidence>
<dbReference type="Pfam" id="PF02056">
    <property type="entry name" value="Glyco_hydro_4"/>
    <property type="match status" value="1"/>
</dbReference>
<evidence type="ECO:0000313" key="15">
    <source>
        <dbReference type="Proteomes" id="UP000549052"/>
    </source>
</evidence>
<keyword evidence="10" id="KW-0408">Iron</keyword>
<sequence length="457" mass="51093">MSKQPKVTFIGAGSTVFMKNIIGDILQRPALSGAKIALMDINPQRLAESAIVAGKLAKTLNAKAVIETHTDRRRALEKADFVVVAFQIGGYEPCTVTDFEVPKKYGLRQTIADTLGVGGIMRGLRTVPHLWAICEDMLAVCPQAILLQYVNPMAINTWAISEKYPTIRQVGLCHSVQGTAGELARDLDIPIEEIRYRAAGINHMAFYLQFEHQQPDGSYRDLYPDLVQGYREGRFPKPSHWNPRCPNKVRYEMLTRLGYFVTESSEHFAEYTPYFIKEGREDLIEKFGIPLDEYPKRCIEQIERWKGQAETYAKADTIEVTESREYASSIMNSVWTGEPSVIYGNVRNNGCITSLPANCAAEVPCLVDASGIQPTYVGALPPQLTALIRTNINVQELTVQALVTENREHIYHAAMMDPHTAAELDLDQIWSLVDDLLAAHGDWLPAWARGPRKVQAA</sequence>
<dbReference type="GO" id="GO:0004557">
    <property type="term" value="F:alpha-galactosidase activity"/>
    <property type="evidence" value="ECO:0007669"/>
    <property type="project" value="UniProtKB-EC"/>
</dbReference>
<dbReference type="EMBL" id="JACGXN010000003">
    <property type="protein sequence ID" value="MBA8878867.1"/>
    <property type="molecule type" value="Genomic_DNA"/>
</dbReference>
<dbReference type="PRINTS" id="PR00732">
    <property type="entry name" value="GLHYDRLASE4"/>
</dbReference>
<dbReference type="Gene3D" id="3.90.1820.10">
    <property type="entry name" value="AglA-like glucosidase"/>
    <property type="match status" value="1"/>
</dbReference>
<keyword evidence="10" id="KW-0170">Cobalt</keyword>
<dbReference type="SUPFAM" id="SSF51735">
    <property type="entry name" value="NAD(P)-binding Rossmann-fold domains"/>
    <property type="match status" value="1"/>
</dbReference>
<dbReference type="EC" id="3.2.1.22" evidence="14"/>
<reference evidence="14 15" key="1">
    <citation type="submission" date="2020-07" db="EMBL/GenBank/DDBJ databases">
        <title>Genomic Encyclopedia of Type Strains, Phase IV (KMG-V): Genome sequencing to study the core and pangenomes of soil and plant-associated prokaryotes.</title>
        <authorList>
            <person name="Whitman W."/>
        </authorList>
    </citation>
    <scope>NUCLEOTIDE SEQUENCE [LARGE SCALE GENOMIC DNA]</scope>
    <source>
        <strain evidence="14 15">AN3</strain>
    </source>
</reference>
<dbReference type="PANTHER" id="PTHR32092">
    <property type="entry name" value="6-PHOSPHO-BETA-GLUCOSIDASE-RELATED"/>
    <property type="match status" value="1"/>
</dbReference>
<dbReference type="InterPro" id="IPR001088">
    <property type="entry name" value="Glyco_hydro_4"/>
</dbReference>
<dbReference type="InterPro" id="IPR036291">
    <property type="entry name" value="NAD(P)-bd_dom_sf"/>
</dbReference>